<reference evidence="1" key="1">
    <citation type="submission" date="2013-11" db="EMBL/GenBank/DDBJ databases">
        <title>Genome sequence of the fusiform rust pathogen reveals effectors for host alternation and coevolution with pine.</title>
        <authorList>
            <consortium name="DOE Joint Genome Institute"/>
            <person name="Smith K."/>
            <person name="Pendleton A."/>
            <person name="Kubisiak T."/>
            <person name="Anderson C."/>
            <person name="Salamov A."/>
            <person name="Aerts A."/>
            <person name="Riley R."/>
            <person name="Clum A."/>
            <person name="Lindquist E."/>
            <person name="Ence D."/>
            <person name="Campbell M."/>
            <person name="Kronenberg Z."/>
            <person name="Feau N."/>
            <person name="Dhillon B."/>
            <person name="Hamelin R."/>
            <person name="Burleigh J."/>
            <person name="Smith J."/>
            <person name="Yandell M."/>
            <person name="Nelson C."/>
            <person name="Grigoriev I."/>
            <person name="Davis J."/>
        </authorList>
    </citation>
    <scope>NUCLEOTIDE SEQUENCE</scope>
    <source>
        <strain evidence="1">G11</strain>
    </source>
</reference>
<dbReference type="AlphaFoldDB" id="A0A9P6T7L4"/>
<organism evidence="1 2">
    <name type="scientific">Cronartium quercuum f. sp. fusiforme G11</name>
    <dbReference type="NCBI Taxonomy" id="708437"/>
    <lineage>
        <taxon>Eukaryota</taxon>
        <taxon>Fungi</taxon>
        <taxon>Dikarya</taxon>
        <taxon>Basidiomycota</taxon>
        <taxon>Pucciniomycotina</taxon>
        <taxon>Pucciniomycetes</taxon>
        <taxon>Pucciniales</taxon>
        <taxon>Coleosporiaceae</taxon>
        <taxon>Cronartium</taxon>
    </lineage>
</organism>
<proteinExistence type="predicted"/>
<gene>
    <name evidence="1" type="ORF">CROQUDRAFT_664984</name>
</gene>
<protein>
    <submittedName>
        <fullName evidence="1">Uncharacterized protein</fullName>
    </submittedName>
</protein>
<dbReference type="Proteomes" id="UP000886653">
    <property type="component" value="Unassembled WGS sequence"/>
</dbReference>
<dbReference type="EMBL" id="MU167433">
    <property type="protein sequence ID" value="KAG0140573.1"/>
    <property type="molecule type" value="Genomic_DNA"/>
</dbReference>
<evidence type="ECO:0000313" key="1">
    <source>
        <dbReference type="EMBL" id="KAG0140573.1"/>
    </source>
</evidence>
<accession>A0A9P6T7L4</accession>
<sequence>MMIDDDDESGLRPMQNGFLGLWGYFLKCRMKLRKEGDGYQCCRSVEVYESKKSCYTAISEERVVGR</sequence>
<name>A0A9P6T7L4_9BASI</name>
<evidence type="ECO:0000313" key="2">
    <source>
        <dbReference type="Proteomes" id="UP000886653"/>
    </source>
</evidence>
<keyword evidence="2" id="KW-1185">Reference proteome</keyword>
<comment type="caution">
    <text evidence="1">The sequence shown here is derived from an EMBL/GenBank/DDBJ whole genome shotgun (WGS) entry which is preliminary data.</text>
</comment>